<name>A0A7C9BAF4_9BACT</name>
<reference evidence="1 2" key="1">
    <citation type="submission" date="2019-10" db="EMBL/GenBank/DDBJ databases">
        <title>Draft Genome Sequence of Cytophagaceae sp. SJW1-29.</title>
        <authorList>
            <person name="Choi A."/>
        </authorList>
    </citation>
    <scope>NUCLEOTIDE SEQUENCE [LARGE SCALE GENOMIC DNA]</scope>
    <source>
        <strain evidence="1 2">SJW1-29</strain>
    </source>
</reference>
<dbReference type="GO" id="GO:0006629">
    <property type="term" value="P:lipid metabolic process"/>
    <property type="evidence" value="ECO:0007669"/>
    <property type="project" value="InterPro"/>
</dbReference>
<dbReference type="RefSeq" id="WP_152759999.1">
    <property type="nucleotide sequence ID" value="NZ_WHLY01000002.1"/>
</dbReference>
<dbReference type="InterPro" id="IPR039559">
    <property type="entry name" value="AIM6_PI-PLC-like_dom"/>
</dbReference>
<dbReference type="GO" id="GO:0008081">
    <property type="term" value="F:phosphoric diester hydrolase activity"/>
    <property type="evidence" value="ECO:0007669"/>
    <property type="project" value="InterPro"/>
</dbReference>
<dbReference type="CDD" id="cd08577">
    <property type="entry name" value="PI-PLCc_GDPD_SF_unchar3"/>
    <property type="match status" value="1"/>
</dbReference>
<sequence>MSFSIRASAGFPKMLLFLILACLGGVGFGYAQPKTYTLANAHSHNDYEQKRPFRAAYELGFGSIEADVFLKDGELYVAHNFKDISPDRTLKALYLEPLLQEISQHNGWPYANRQELQWLIDIKNTGPATLAALQKEFAPYRKQLQHVRIVISGEMPDPAQMAGQDELFTFDGRKNEVYPKEASPRVKLVSSSIMDFGSHWDGKEPLNETARQKIKTFVELQHAQKKLVRLWATPNTELGYRTLQELGVDYIGTDDLAGLAAFLGK</sequence>
<dbReference type="Gene3D" id="3.20.20.190">
    <property type="entry name" value="Phosphatidylinositol (PI) phosphodiesterase"/>
    <property type="match status" value="1"/>
</dbReference>
<accession>A0A7C9BAF4</accession>
<protein>
    <submittedName>
        <fullName evidence="1">Alkaline phosphatase</fullName>
    </submittedName>
</protein>
<dbReference type="SUPFAM" id="SSF51695">
    <property type="entry name" value="PLC-like phosphodiesterases"/>
    <property type="match status" value="1"/>
</dbReference>
<gene>
    <name evidence="1" type="ORF">GBK04_12065</name>
</gene>
<keyword evidence="2" id="KW-1185">Reference proteome</keyword>
<evidence type="ECO:0000313" key="1">
    <source>
        <dbReference type="EMBL" id="MPR34082.1"/>
    </source>
</evidence>
<proteinExistence type="predicted"/>
<dbReference type="AlphaFoldDB" id="A0A7C9BAF4"/>
<dbReference type="InterPro" id="IPR017946">
    <property type="entry name" value="PLC-like_Pdiesterase_TIM-brl"/>
</dbReference>
<comment type="caution">
    <text evidence="1">The sequence shown here is derived from an EMBL/GenBank/DDBJ whole genome shotgun (WGS) entry which is preliminary data.</text>
</comment>
<dbReference type="Proteomes" id="UP000479293">
    <property type="component" value="Unassembled WGS sequence"/>
</dbReference>
<dbReference type="EMBL" id="WHLY01000002">
    <property type="protein sequence ID" value="MPR34082.1"/>
    <property type="molecule type" value="Genomic_DNA"/>
</dbReference>
<organism evidence="1 2">
    <name type="scientific">Salmonirosea aquatica</name>
    <dbReference type="NCBI Taxonomy" id="2654236"/>
    <lineage>
        <taxon>Bacteria</taxon>
        <taxon>Pseudomonadati</taxon>
        <taxon>Bacteroidota</taxon>
        <taxon>Cytophagia</taxon>
        <taxon>Cytophagales</taxon>
        <taxon>Spirosomataceae</taxon>
        <taxon>Salmonirosea</taxon>
    </lineage>
</organism>
<evidence type="ECO:0000313" key="2">
    <source>
        <dbReference type="Proteomes" id="UP000479293"/>
    </source>
</evidence>